<sequence length="634" mass="69574">MGEVEWLNIAVVIVVAFLGWLGISHFNSVKRVLIGRPMKSEALRSNRTLLLWWIALPILSADLYSSVAYGPEAGMSELVQLGSGAKWLILPLTVATVLLLAILINSYIMGVLAYPNGGGAYAIAKNNFKQPWVAVTASSALLVDYVLTVAVSVSAAMAAIASAYPIVTPYRTTLALVCILVMVIINLRGVAEAANLLAWPTFLFMACMLALIFFGFADEVRHGFVQAATPAFGTVPKDLTTLLILKAFSSTCSALTGIETISNSVPIFREPKQKNAIKTYIALGILEGVTLLGFTYHLYVRGITVNSSNTMLSQLAGLTFGHGWIYQLITWSTFVVLILAANSTFNGFSQLAAIVASDGYLPRKLAQRGDRLSYSNGILMVAALAGLLVALFHSNTNSLIPLYAIGVFVSFTIAQVGLVRRWNRVKGRHWRINRAINGVGSIVTMVVTVIFAVTKFTSGAWLIIVILPLFVSFSLSISRHYQEVARQLRIDLAKDRPTAHKVTSIVLVSGIHRVVDNTLSFAKSLGTNVIAVYVGFDEASIEKIQKRWEEWGSPCELVVLRSQYRSLLAPISSFIHDLEAKKSEGDYIHILMPQFIMRKGWHNLLHNQSALILRAWLFLHKDVVITTVPFHLKK</sequence>
<evidence type="ECO:0000313" key="7">
    <source>
        <dbReference type="Proteomes" id="UP000654670"/>
    </source>
</evidence>
<dbReference type="AlphaFoldDB" id="A0A917W2I9"/>
<reference evidence="6" key="2">
    <citation type="submission" date="2020-09" db="EMBL/GenBank/DDBJ databases">
        <authorList>
            <person name="Sun Q."/>
            <person name="Ohkuma M."/>
        </authorList>
    </citation>
    <scope>NUCLEOTIDE SEQUENCE</scope>
    <source>
        <strain evidence="6">JCM 15325</strain>
    </source>
</reference>
<feature type="transmembrane region" description="Helical" evidence="5">
    <location>
        <begin position="170"/>
        <end position="189"/>
    </location>
</feature>
<accession>A0A917W2I9</accession>
<feature type="transmembrane region" description="Helical" evidence="5">
    <location>
        <begin position="400"/>
        <end position="420"/>
    </location>
</feature>
<dbReference type="EMBL" id="BMOK01000007">
    <property type="protein sequence ID" value="GGL55221.1"/>
    <property type="molecule type" value="Genomic_DNA"/>
</dbReference>
<feature type="transmembrane region" description="Helical" evidence="5">
    <location>
        <begin position="87"/>
        <end position="112"/>
    </location>
</feature>
<reference evidence="6" key="1">
    <citation type="journal article" date="2014" name="Int. J. Syst. Evol. Microbiol.">
        <title>Complete genome sequence of Corynebacterium casei LMG S-19264T (=DSM 44701T), isolated from a smear-ripened cheese.</title>
        <authorList>
            <consortium name="US DOE Joint Genome Institute (JGI-PGF)"/>
            <person name="Walter F."/>
            <person name="Albersmeier A."/>
            <person name="Kalinowski J."/>
            <person name="Ruckert C."/>
        </authorList>
    </citation>
    <scope>NUCLEOTIDE SEQUENCE</scope>
    <source>
        <strain evidence="6">JCM 15325</strain>
    </source>
</reference>
<dbReference type="Proteomes" id="UP000654670">
    <property type="component" value="Unassembled WGS sequence"/>
</dbReference>
<evidence type="ECO:0000256" key="2">
    <source>
        <dbReference type="ARBA" id="ARBA00022692"/>
    </source>
</evidence>
<keyword evidence="7" id="KW-1185">Reference proteome</keyword>
<dbReference type="InterPro" id="IPR053153">
    <property type="entry name" value="APC_K+_Transporter"/>
</dbReference>
<dbReference type="InterPro" id="IPR002293">
    <property type="entry name" value="AA/rel_permease1"/>
</dbReference>
<dbReference type="PANTHER" id="PTHR47704:SF1">
    <property type="entry name" value="POTASSIUM TRANSPORTER KIMA"/>
    <property type="match status" value="1"/>
</dbReference>
<dbReference type="GO" id="GO:0022857">
    <property type="term" value="F:transmembrane transporter activity"/>
    <property type="evidence" value="ECO:0007669"/>
    <property type="project" value="InterPro"/>
</dbReference>
<keyword evidence="2 5" id="KW-0812">Transmembrane</keyword>
<feature type="transmembrane region" description="Helical" evidence="5">
    <location>
        <begin position="49"/>
        <end position="67"/>
    </location>
</feature>
<dbReference type="GO" id="GO:0016020">
    <property type="term" value="C:membrane"/>
    <property type="evidence" value="ECO:0007669"/>
    <property type="project" value="UniProtKB-SubCell"/>
</dbReference>
<proteinExistence type="predicted"/>
<feature type="transmembrane region" description="Helical" evidence="5">
    <location>
        <begin position="6"/>
        <end position="28"/>
    </location>
</feature>
<name>A0A917W2I9_9BACL</name>
<comment type="caution">
    <text evidence="6">The sequence shown here is derived from an EMBL/GenBank/DDBJ whole genome shotgun (WGS) entry which is preliminary data.</text>
</comment>
<dbReference type="RefSeq" id="WP_188802888.1">
    <property type="nucleotide sequence ID" value="NZ_BMOK01000007.1"/>
</dbReference>
<feature type="transmembrane region" description="Helical" evidence="5">
    <location>
        <begin position="239"/>
        <end position="258"/>
    </location>
</feature>
<feature type="transmembrane region" description="Helical" evidence="5">
    <location>
        <begin position="196"/>
        <end position="217"/>
    </location>
</feature>
<evidence type="ECO:0000313" key="6">
    <source>
        <dbReference type="EMBL" id="GGL55221.1"/>
    </source>
</evidence>
<feature type="transmembrane region" description="Helical" evidence="5">
    <location>
        <begin position="432"/>
        <end position="453"/>
    </location>
</feature>
<feature type="transmembrane region" description="Helical" evidence="5">
    <location>
        <begin position="132"/>
        <end position="164"/>
    </location>
</feature>
<keyword evidence="4 5" id="KW-0472">Membrane</keyword>
<feature type="transmembrane region" description="Helical" evidence="5">
    <location>
        <begin position="319"/>
        <end position="341"/>
    </location>
</feature>
<feature type="transmembrane region" description="Helical" evidence="5">
    <location>
        <begin position="459"/>
        <end position="477"/>
    </location>
</feature>
<gene>
    <name evidence="6" type="ORF">GCM10007968_19170</name>
</gene>
<organism evidence="6 7">
    <name type="scientific">Sporolactobacillus putidus</name>
    <dbReference type="NCBI Taxonomy" id="492735"/>
    <lineage>
        <taxon>Bacteria</taxon>
        <taxon>Bacillati</taxon>
        <taxon>Bacillota</taxon>
        <taxon>Bacilli</taxon>
        <taxon>Bacillales</taxon>
        <taxon>Sporolactobacillaceae</taxon>
        <taxon>Sporolactobacillus</taxon>
    </lineage>
</organism>
<evidence type="ECO:0000256" key="3">
    <source>
        <dbReference type="ARBA" id="ARBA00022989"/>
    </source>
</evidence>
<dbReference type="PANTHER" id="PTHR47704">
    <property type="entry name" value="POTASSIUM TRANSPORTER KIMA"/>
    <property type="match status" value="1"/>
</dbReference>
<keyword evidence="3 5" id="KW-1133">Transmembrane helix</keyword>
<evidence type="ECO:0000256" key="1">
    <source>
        <dbReference type="ARBA" id="ARBA00004141"/>
    </source>
</evidence>
<comment type="subcellular location">
    <subcellularLocation>
        <location evidence="1">Membrane</location>
        <topology evidence="1">Multi-pass membrane protein</topology>
    </subcellularLocation>
</comment>
<evidence type="ECO:0000256" key="5">
    <source>
        <dbReference type="SAM" id="Phobius"/>
    </source>
</evidence>
<evidence type="ECO:0000256" key="4">
    <source>
        <dbReference type="ARBA" id="ARBA00023136"/>
    </source>
</evidence>
<protein>
    <submittedName>
        <fullName evidence="6">Amino acid permease</fullName>
    </submittedName>
</protein>
<feature type="transmembrane region" description="Helical" evidence="5">
    <location>
        <begin position="372"/>
        <end position="394"/>
    </location>
</feature>
<dbReference type="Gene3D" id="1.20.1740.10">
    <property type="entry name" value="Amino acid/polyamine transporter I"/>
    <property type="match status" value="1"/>
</dbReference>
<feature type="transmembrane region" description="Helical" evidence="5">
    <location>
        <begin position="279"/>
        <end position="299"/>
    </location>
</feature>
<dbReference type="Pfam" id="PF13520">
    <property type="entry name" value="AA_permease_2"/>
    <property type="match status" value="1"/>
</dbReference>